<feature type="signal peptide" evidence="1">
    <location>
        <begin position="1"/>
        <end position="28"/>
    </location>
</feature>
<evidence type="ECO:0000313" key="3">
    <source>
        <dbReference type="Proteomes" id="UP001232245"/>
    </source>
</evidence>
<evidence type="ECO:0000313" key="2">
    <source>
        <dbReference type="EMBL" id="MDQ0226823.1"/>
    </source>
</evidence>
<dbReference type="PANTHER" id="PTHR30032:SF8">
    <property type="entry name" value="GERMINATION-SPECIFIC N-ACETYLMURAMOYL-L-ALANINE AMIDASE"/>
    <property type="match status" value="1"/>
</dbReference>
<dbReference type="Gene3D" id="2.60.120.380">
    <property type="match status" value="3"/>
</dbReference>
<proteinExistence type="predicted"/>
<keyword evidence="1" id="KW-0732">Signal</keyword>
<dbReference type="Proteomes" id="UP001232245">
    <property type="component" value="Unassembled WGS sequence"/>
</dbReference>
<organism evidence="2 3">
    <name type="scientific">Metabacillus niabensis</name>
    <dbReference type="NCBI Taxonomy" id="324854"/>
    <lineage>
        <taxon>Bacteria</taxon>
        <taxon>Bacillati</taxon>
        <taxon>Bacillota</taxon>
        <taxon>Bacilli</taxon>
        <taxon>Bacillales</taxon>
        <taxon>Bacillaceae</taxon>
        <taxon>Metabacillus</taxon>
    </lineage>
</organism>
<dbReference type="InterPro" id="IPR007253">
    <property type="entry name" value="Cell_wall-bd_2"/>
</dbReference>
<accession>A0ABT9Z3J5</accession>
<dbReference type="SUPFAM" id="SSF89260">
    <property type="entry name" value="Collagen-binding domain"/>
    <property type="match status" value="3"/>
</dbReference>
<evidence type="ECO:0000256" key="1">
    <source>
        <dbReference type="SAM" id="SignalP"/>
    </source>
</evidence>
<protein>
    <submittedName>
        <fullName evidence="2">Cell wall-binding protein</fullName>
    </submittedName>
</protein>
<dbReference type="Gene3D" id="3.40.50.12090">
    <property type="match status" value="2"/>
</dbReference>
<gene>
    <name evidence="2" type="ORF">J2S02_003168</name>
</gene>
<dbReference type="InterPro" id="IPR051922">
    <property type="entry name" value="Bact_Sporulation_Assoc"/>
</dbReference>
<comment type="caution">
    <text evidence="2">The sequence shown here is derived from an EMBL/GenBank/DDBJ whole genome shotgun (WGS) entry which is preliminary data.</text>
</comment>
<name>A0ABT9Z3J5_9BACI</name>
<keyword evidence="3" id="KW-1185">Reference proteome</keyword>
<reference evidence="2 3" key="1">
    <citation type="submission" date="2023-07" db="EMBL/GenBank/DDBJ databases">
        <title>Genomic Encyclopedia of Type Strains, Phase IV (KMG-IV): sequencing the most valuable type-strain genomes for metagenomic binning, comparative biology and taxonomic classification.</title>
        <authorList>
            <person name="Goeker M."/>
        </authorList>
    </citation>
    <scope>NUCLEOTIDE SEQUENCE [LARGE SCALE GENOMIC DNA]</scope>
    <source>
        <strain evidence="2 3">DSM 17723</strain>
    </source>
</reference>
<dbReference type="RefSeq" id="WP_174880570.1">
    <property type="nucleotide sequence ID" value="NZ_CADEPK010000212.1"/>
</dbReference>
<dbReference type="EMBL" id="JAUSTZ010000006">
    <property type="protein sequence ID" value="MDQ0226823.1"/>
    <property type="molecule type" value="Genomic_DNA"/>
</dbReference>
<dbReference type="PANTHER" id="PTHR30032">
    <property type="entry name" value="N-ACETYLMURAMOYL-L-ALANINE AMIDASE-RELATED"/>
    <property type="match status" value="1"/>
</dbReference>
<feature type="chain" id="PRO_5046038668" evidence="1">
    <location>
        <begin position="29"/>
        <end position="670"/>
    </location>
</feature>
<sequence>MKKMFYQLLALIVFLIGAVSLMPTNASAATVKEVEQNNSVSTAMAIQLSNTYTGTVNDQDEYDFFKVSTTDNGFLNINFTANGSGNDNNHYIVTLMDANQTKIMAFRDNDIAKPSMGIKKGTYYIKIEYTGYYDAPTNYSFTTSLTKNATSELEGNNTISLAQTMQIGKKYTGYLTNTDTKDIYKFTMSQDGNLHVNTLIKQTLGTYFLNKFTIQDAKGNIYAEQDIEYDKIKEFNVGLAKGEYYLILENSEWGEFQYKSDAYEITLTSSTSSLYEKEMNDKITAANPLELGKKITGSTSYNGDDDYFAIQLDSQADSITIKGEASDWLTSVSLLDKNGNTLDDKLLETKIELGENLPKGQYYLAVDSSVSNYSDYSFTVYGGTNRLQGSDRYETAVNISKAGWITSNTVVLARGDSFPDALAGGPLAYKENAPILLTHQASLTAKTKAEIIRLNAKKVIILGQTGAVSSKVESQLRQMGINNIERIGGKTRYATAALVAKRLPSDKAIVAYGYNFPDVLSVAPYAAKNGIPILLTDNDGLPAVTKDALTGKTSATIVGGTVVVSDKVKNSLPVATKTRIAGNERWETSSIVSQKLPLGNKRAFIAYGKNFPDALAGSVLAAKMNAPLLLVDQPRIPSAITQVKNNYPAFTILGGTVAVSDAVKEQLMDY</sequence>
<dbReference type="Pfam" id="PF04122">
    <property type="entry name" value="CW_binding_2"/>
    <property type="match status" value="3"/>
</dbReference>